<keyword evidence="1" id="KW-0812">Transmembrane</keyword>
<sequence>MQQVLSTSVIRITGPSTLFSYQLRVLSNGTIFRLLPIPSSFGLLRCVAIDMAQYAYGLLRVTLGSDSRECAFHGKAENLWYQRQRINTTRGLLLSFPVALLLFWTALRHPSSLILKQLPSHPSESFSSWPTAMIHDSAGSSLASLLNGNEEDWQFLPLRRPANDVLTFIKRSCHKEILTSDRVFSAVSIMAFTGSAVPPCRLWSCRSQDGLRIYS</sequence>
<keyword evidence="1" id="KW-1133">Transmembrane helix</keyword>
<name>A0A284SBA6_ARMOS</name>
<feature type="transmembrane region" description="Helical" evidence="1">
    <location>
        <begin position="91"/>
        <end position="107"/>
    </location>
</feature>
<organism evidence="2 3">
    <name type="scientific">Armillaria ostoyae</name>
    <name type="common">Armillaria root rot fungus</name>
    <dbReference type="NCBI Taxonomy" id="47428"/>
    <lineage>
        <taxon>Eukaryota</taxon>
        <taxon>Fungi</taxon>
        <taxon>Dikarya</taxon>
        <taxon>Basidiomycota</taxon>
        <taxon>Agaricomycotina</taxon>
        <taxon>Agaricomycetes</taxon>
        <taxon>Agaricomycetidae</taxon>
        <taxon>Agaricales</taxon>
        <taxon>Marasmiineae</taxon>
        <taxon>Physalacriaceae</taxon>
        <taxon>Armillaria</taxon>
    </lineage>
</organism>
<accession>A0A284SBA6</accession>
<dbReference type="AlphaFoldDB" id="A0A284SBA6"/>
<proteinExistence type="predicted"/>
<evidence type="ECO:0000256" key="1">
    <source>
        <dbReference type="SAM" id="Phobius"/>
    </source>
</evidence>
<evidence type="ECO:0000313" key="2">
    <source>
        <dbReference type="EMBL" id="SJL18275.1"/>
    </source>
</evidence>
<dbReference type="Proteomes" id="UP000219338">
    <property type="component" value="Unassembled WGS sequence"/>
</dbReference>
<protein>
    <submittedName>
        <fullName evidence="2">Uncharacterized protein</fullName>
    </submittedName>
</protein>
<reference evidence="3" key="1">
    <citation type="journal article" date="2017" name="Nat. Ecol. Evol.">
        <title>Genome expansion and lineage-specific genetic innovations in the forest pathogenic fungi Armillaria.</title>
        <authorList>
            <person name="Sipos G."/>
            <person name="Prasanna A.N."/>
            <person name="Walter M.C."/>
            <person name="O'Connor E."/>
            <person name="Balint B."/>
            <person name="Krizsan K."/>
            <person name="Kiss B."/>
            <person name="Hess J."/>
            <person name="Varga T."/>
            <person name="Slot J."/>
            <person name="Riley R."/>
            <person name="Boka B."/>
            <person name="Rigling D."/>
            <person name="Barry K."/>
            <person name="Lee J."/>
            <person name="Mihaltcheva S."/>
            <person name="LaButti K."/>
            <person name="Lipzen A."/>
            <person name="Waldron R."/>
            <person name="Moloney N.M."/>
            <person name="Sperisen C."/>
            <person name="Kredics L."/>
            <person name="Vagvoelgyi C."/>
            <person name="Patrignani A."/>
            <person name="Fitzpatrick D."/>
            <person name="Nagy I."/>
            <person name="Doyle S."/>
            <person name="Anderson J.B."/>
            <person name="Grigoriev I.V."/>
            <person name="Gueldener U."/>
            <person name="Muensterkoetter M."/>
            <person name="Nagy L.G."/>
        </authorList>
    </citation>
    <scope>NUCLEOTIDE SEQUENCE [LARGE SCALE GENOMIC DNA]</scope>
    <source>
        <strain evidence="3">C18/9</strain>
    </source>
</reference>
<keyword evidence="3" id="KW-1185">Reference proteome</keyword>
<dbReference type="EMBL" id="FUEG01000056">
    <property type="protein sequence ID" value="SJL18275.1"/>
    <property type="molecule type" value="Genomic_DNA"/>
</dbReference>
<keyword evidence="1" id="KW-0472">Membrane</keyword>
<evidence type="ECO:0000313" key="3">
    <source>
        <dbReference type="Proteomes" id="UP000219338"/>
    </source>
</evidence>
<gene>
    <name evidence="2" type="ORF">ARMOST_21860</name>
</gene>